<evidence type="ECO:0000313" key="1">
    <source>
        <dbReference type="EMBL" id="GMA29355.1"/>
    </source>
</evidence>
<reference evidence="1 2" key="1">
    <citation type="journal article" date="2014" name="Int. J. Syst. Evol. Microbiol.">
        <title>Complete genome sequence of Corynebacterium casei LMG S-19264T (=DSM 44701T), isolated from a smear-ripened cheese.</title>
        <authorList>
            <consortium name="US DOE Joint Genome Institute (JGI-PGF)"/>
            <person name="Walter F."/>
            <person name="Albersmeier A."/>
            <person name="Kalinowski J."/>
            <person name="Ruckert C."/>
        </authorList>
    </citation>
    <scope>NUCLEOTIDE SEQUENCE [LARGE SCALE GENOMIC DNA]</scope>
    <source>
        <strain evidence="1 2">NBRC 112289</strain>
    </source>
</reference>
<accession>A0AA37XC57</accession>
<name>A0AA37XC57_9MICO</name>
<dbReference type="EMBL" id="BSUL01000001">
    <property type="protein sequence ID" value="GMA29355.1"/>
    <property type="molecule type" value="Genomic_DNA"/>
</dbReference>
<organism evidence="1 2">
    <name type="scientific">Arenivirga flava</name>
    <dbReference type="NCBI Taxonomy" id="1930060"/>
    <lineage>
        <taxon>Bacteria</taxon>
        <taxon>Bacillati</taxon>
        <taxon>Actinomycetota</taxon>
        <taxon>Actinomycetes</taxon>
        <taxon>Micrococcales</taxon>
        <taxon>Microbacteriaceae</taxon>
        <taxon>Arenivirga</taxon>
    </lineage>
</organism>
<sequence>MLHRMDLATRNLRVVVRRVDFMVADGRPRPELAGLLADLATAVQALGDSVPRPQHVNAARYGLLGVAGRLDPRRVLPDAALGEAMLVVMLRPLLVDLLAATGMSDAEARASLPRL</sequence>
<dbReference type="Proteomes" id="UP001157160">
    <property type="component" value="Unassembled WGS sequence"/>
</dbReference>
<comment type="caution">
    <text evidence="1">The sequence shown here is derived from an EMBL/GenBank/DDBJ whole genome shotgun (WGS) entry which is preliminary data.</text>
</comment>
<gene>
    <name evidence="1" type="ORF">GCM10025874_26080</name>
</gene>
<keyword evidence="2" id="KW-1185">Reference proteome</keyword>
<protein>
    <submittedName>
        <fullName evidence="1">Uncharacterized protein</fullName>
    </submittedName>
</protein>
<dbReference type="AlphaFoldDB" id="A0AA37XC57"/>
<proteinExistence type="predicted"/>
<evidence type="ECO:0000313" key="2">
    <source>
        <dbReference type="Proteomes" id="UP001157160"/>
    </source>
</evidence>